<feature type="compositionally biased region" description="Polar residues" evidence="8">
    <location>
        <begin position="1216"/>
        <end position="1227"/>
    </location>
</feature>
<evidence type="ECO:0000259" key="9">
    <source>
        <dbReference type="PROSITE" id="PS50067"/>
    </source>
</evidence>
<dbReference type="PANTHER" id="PTHR47969:SF15">
    <property type="entry name" value="CHROMOSOME-ASSOCIATED KINESIN KIF4A-RELATED"/>
    <property type="match status" value="1"/>
</dbReference>
<dbReference type="GO" id="GO:0003777">
    <property type="term" value="F:microtubule motor activity"/>
    <property type="evidence" value="ECO:0007669"/>
    <property type="project" value="InterPro"/>
</dbReference>
<feature type="coiled-coil region" evidence="7">
    <location>
        <begin position="592"/>
        <end position="629"/>
    </location>
</feature>
<feature type="region of interest" description="Disordered" evidence="8">
    <location>
        <begin position="632"/>
        <end position="651"/>
    </location>
</feature>
<feature type="region of interest" description="Disordered" evidence="8">
    <location>
        <begin position="795"/>
        <end position="832"/>
    </location>
</feature>
<dbReference type="InterPro" id="IPR036961">
    <property type="entry name" value="Kinesin_motor_dom_sf"/>
</dbReference>
<dbReference type="Proteomes" id="UP000009168">
    <property type="component" value="Unassembled WGS sequence"/>
</dbReference>
<dbReference type="PANTHER" id="PTHR47969">
    <property type="entry name" value="CHROMOSOME-ASSOCIATED KINESIN KIF4A-RELATED"/>
    <property type="match status" value="1"/>
</dbReference>
<feature type="region of interest" description="Disordered" evidence="8">
    <location>
        <begin position="953"/>
        <end position="992"/>
    </location>
</feature>
<protein>
    <submittedName>
        <fullName evidence="10">Kinesin motor catalytic domain protein</fullName>
    </submittedName>
</protein>
<dbReference type="SUPFAM" id="SSF52540">
    <property type="entry name" value="P-loop containing nucleoside triphosphate hydrolases"/>
    <property type="match status" value="1"/>
</dbReference>
<dbReference type="Gene3D" id="3.40.850.10">
    <property type="entry name" value="Kinesin motor domain"/>
    <property type="match status" value="1"/>
</dbReference>
<evidence type="ECO:0000313" key="11">
    <source>
        <dbReference type="Proteomes" id="UP000009168"/>
    </source>
</evidence>
<feature type="compositionally biased region" description="Low complexity" evidence="8">
    <location>
        <begin position="1232"/>
        <end position="1249"/>
    </location>
</feature>
<feature type="binding site" evidence="6">
    <location>
        <begin position="146"/>
        <end position="153"/>
    </location>
    <ligand>
        <name>ATP</name>
        <dbReference type="ChEBI" id="CHEBI:30616"/>
    </ligand>
</feature>
<dbReference type="GeneID" id="7843412"/>
<feature type="compositionally biased region" description="Polar residues" evidence="8">
    <location>
        <begin position="1281"/>
        <end position="1293"/>
    </location>
</feature>
<gene>
    <name evidence="10" type="ORF">TTHERM_00494380</name>
</gene>
<feature type="region of interest" description="Disordered" evidence="8">
    <location>
        <begin position="1173"/>
        <end position="1252"/>
    </location>
</feature>
<dbReference type="PROSITE" id="PS50067">
    <property type="entry name" value="KINESIN_MOTOR_2"/>
    <property type="match status" value="1"/>
</dbReference>
<dbReference type="GO" id="GO:0005875">
    <property type="term" value="C:microtubule associated complex"/>
    <property type="evidence" value="ECO:0007669"/>
    <property type="project" value="TreeGrafter"/>
</dbReference>
<evidence type="ECO:0000256" key="6">
    <source>
        <dbReference type="PROSITE-ProRule" id="PRU00283"/>
    </source>
</evidence>
<feature type="compositionally biased region" description="Polar residues" evidence="8">
    <location>
        <begin position="813"/>
        <end position="830"/>
    </location>
</feature>
<dbReference type="GO" id="GO:0008017">
    <property type="term" value="F:microtubule binding"/>
    <property type="evidence" value="ECO:0007669"/>
    <property type="project" value="InterPro"/>
</dbReference>
<feature type="compositionally biased region" description="Polar residues" evidence="8">
    <location>
        <begin position="964"/>
        <end position="973"/>
    </location>
</feature>
<dbReference type="PROSITE" id="PS00411">
    <property type="entry name" value="KINESIN_MOTOR_1"/>
    <property type="match status" value="1"/>
</dbReference>
<name>I7M3E3_TETTS</name>
<accession>I7M3E3</accession>
<reference evidence="11" key="1">
    <citation type="journal article" date="2006" name="PLoS Biol.">
        <title>Macronuclear genome sequence of the ciliate Tetrahymena thermophila, a model eukaryote.</title>
        <authorList>
            <person name="Eisen J.A."/>
            <person name="Coyne R.S."/>
            <person name="Wu M."/>
            <person name="Wu D."/>
            <person name="Thiagarajan M."/>
            <person name="Wortman J.R."/>
            <person name="Badger J.H."/>
            <person name="Ren Q."/>
            <person name="Amedeo P."/>
            <person name="Jones K.M."/>
            <person name="Tallon L.J."/>
            <person name="Delcher A.L."/>
            <person name="Salzberg S.L."/>
            <person name="Silva J.C."/>
            <person name="Haas B.J."/>
            <person name="Majoros W.H."/>
            <person name="Farzad M."/>
            <person name="Carlton J.M."/>
            <person name="Smith R.K. Jr."/>
            <person name="Garg J."/>
            <person name="Pearlman R.E."/>
            <person name="Karrer K.M."/>
            <person name="Sun L."/>
            <person name="Manning G."/>
            <person name="Elde N.C."/>
            <person name="Turkewitz A.P."/>
            <person name="Asai D.J."/>
            <person name="Wilkes D.E."/>
            <person name="Wang Y."/>
            <person name="Cai H."/>
            <person name="Collins K."/>
            <person name="Stewart B.A."/>
            <person name="Lee S.R."/>
            <person name="Wilamowska K."/>
            <person name="Weinberg Z."/>
            <person name="Ruzzo W.L."/>
            <person name="Wloga D."/>
            <person name="Gaertig J."/>
            <person name="Frankel J."/>
            <person name="Tsao C.-C."/>
            <person name="Gorovsky M.A."/>
            <person name="Keeling P.J."/>
            <person name="Waller R.F."/>
            <person name="Patron N.J."/>
            <person name="Cherry J.M."/>
            <person name="Stover N.A."/>
            <person name="Krieger C.J."/>
            <person name="del Toro C."/>
            <person name="Ryder H.F."/>
            <person name="Williamson S.C."/>
            <person name="Barbeau R.A."/>
            <person name="Hamilton E.P."/>
            <person name="Orias E."/>
        </authorList>
    </citation>
    <scope>NUCLEOTIDE SEQUENCE [LARGE SCALE GENOMIC DNA]</scope>
    <source>
        <strain evidence="11">SB210</strain>
    </source>
</reference>
<comment type="similarity">
    <text evidence="6">Belongs to the TRAFAC class myosin-kinesin ATPase superfamily. Kinesin family.</text>
</comment>
<dbReference type="GO" id="GO:0007052">
    <property type="term" value="P:mitotic spindle organization"/>
    <property type="evidence" value="ECO:0007669"/>
    <property type="project" value="TreeGrafter"/>
</dbReference>
<dbReference type="GO" id="GO:0005524">
    <property type="term" value="F:ATP binding"/>
    <property type="evidence" value="ECO:0007669"/>
    <property type="project" value="UniProtKB-UniRule"/>
</dbReference>
<dbReference type="InterPro" id="IPR027417">
    <property type="entry name" value="P-loop_NTPase"/>
</dbReference>
<dbReference type="GO" id="GO:0005737">
    <property type="term" value="C:cytoplasm"/>
    <property type="evidence" value="ECO:0007669"/>
    <property type="project" value="UniProtKB-SubCell"/>
</dbReference>
<dbReference type="SMART" id="SM00129">
    <property type="entry name" value="KISc"/>
    <property type="match status" value="1"/>
</dbReference>
<keyword evidence="2" id="KW-0963">Cytoplasm</keyword>
<dbReference type="STRING" id="312017.I7M3E3"/>
<dbReference type="RefSeq" id="XP_001023228.2">
    <property type="nucleotide sequence ID" value="XM_001023228.2"/>
</dbReference>
<evidence type="ECO:0000256" key="7">
    <source>
        <dbReference type="SAM" id="Coils"/>
    </source>
</evidence>
<evidence type="ECO:0000256" key="5">
    <source>
        <dbReference type="ARBA" id="ARBA00023054"/>
    </source>
</evidence>
<dbReference type="EMBL" id="GG662512">
    <property type="protein sequence ID" value="EAS02983.2"/>
    <property type="molecule type" value="Genomic_DNA"/>
</dbReference>
<organism evidence="10 11">
    <name type="scientific">Tetrahymena thermophila (strain SB210)</name>
    <dbReference type="NCBI Taxonomy" id="312017"/>
    <lineage>
        <taxon>Eukaryota</taxon>
        <taxon>Sar</taxon>
        <taxon>Alveolata</taxon>
        <taxon>Ciliophora</taxon>
        <taxon>Intramacronucleata</taxon>
        <taxon>Oligohymenophorea</taxon>
        <taxon>Hymenostomatida</taxon>
        <taxon>Tetrahymenina</taxon>
        <taxon>Tetrahymenidae</taxon>
        <taxon>Tetrahymena</taxon>
    </lineage>
</organism>
<evidence type="ECO:0000256" key="8">
    <source>
        <dbReference type="SAM" id="MobiDB-lite"/>
    </source>
</evidence>
<dbReference type="GO" id="GO:0007018">
    <property type="term" value="P:microtubule-based movement"/>
    <property type="evidence" value="ECO:0007669"/>
    <property type="project" value="InterPro"/>
</dbReference>
<dbReference type="InParanoid" id="I7M3E3"/>
<keyword evidence="3 6" id="KW-0547">Nucleotide-binding</keyword>
<dbReference type="OrthoDB" id="313060at2759"/>
<keyword evidence="11" id="KW-1185">Reference proteome</keyword>
<evidence type="ECO:0000256" key="2">
    <source>
        <dbReference type="ARBA" id="ARBA00022490"/>
    </source>
</evidence>
<feature type="compositionally biased region" description="Low complexity" evidence="8">
    <location>
        <begin position="739"/>
        <end position="753"/>
    </location>
</feature>
<evidence type="ECO:0000313" key="10">
    <source>
        <dbReference type="EMBL" id="EAS02983.2"/>
    </source>
</evidence>
<sequence>MSTLNKNNNQDDQTKANFQVCVRIRPLNSKEENQTTRKYHSIVKAQDDMVFVYDPNENSIKDILQYNQSSFIPSNNPSLVGGQQGSNNVLGINNNVNNITKKPEKEFIFDKVFDENASTEQVFQEAIYPTVDHITSGYNSTVFAYGMTGAGKSYTIFGNLYSQTNQQDGLALMIIQSLHKQAKETTSQIKFKFSYLEIYNENIRDLMVPKSENLMVIEDPEKGVFVPDLTEYPLEDPQDINNFIIQGNTRRIMASTAANQFSSRSHAIIQIICEQVNHGQNKKTQSKLCIVDLAGSERAASTENRGMRLTEGANINRSLLALGNCINLLSDSNKKGSFVPYRDSKLTRLLKESLGGNTKSIMVACISPSSLCYEETINTLKYAVRARKIKKSVTKNEQEMTEHVSQYKSIVNGLRQEIINLKTQLDMKNKENILLKNKQRLIHQYNSNNSVEGLDENNFVDEIGQKLFENLEEHWEIKNTIEEIINLNRISENYIVEQEKMLELHLDQIDDLEVNEIKSDIHKRKEVIQSNQEILAEMNLKLAKNIEQKKELQVSIKNLGNQYQGTQTFNSSMAIGGIFGGDMESDLKDFDANMKDIQILEMQKKMQQMQEQLNQKDKLLQQKQKLIMDLKTGKENQQSSSSSSLSQLSGQQSLLQKKGSQIYGANNSNNIPPSPSVNSQTGSTSSNPRKFYMKIPKEMISDRSITNKEINTPLSLVVNGNQIQDANKFQQNNSGVFPNSSNISSQASNNNNKQIKRQTSININQNANQNDENSYLATTKRTNRESNNKMQYSQLQQNNQQGANKEKDLATKRPSTSKHINFPTKQVSKDSQSTLQQLQIQINGFKPIAKQTSNQKNKNNGSNVLANNNAILNGIQNSSGKKMEISISELKQYAQKLKNVDFSNITKNSSEYQEATKQKPQLNDNIENYQIVESRSQADLLQQLNFTNILQENQDEQNDKKMSKNASTTSFTQAKKDTSSKANSPKQKHRVPEDSFNVEFLVNQMNKKAELMIAAQQMKTLDSIIQQELTKQESTNNLINFSTSQNTVDNTTAQNQEKHTLNEQQQKGIVKSKANRSMSCFKMGGQDLELNSYAFARKKVRELKDRLAKMAENIDKYSKEEVQGLLKEYKMQNNYQLKNPEDEQKIKILENHIGLTSQKQQKQENNENLQPQIVNKKPGTYSSHQSSSATSSYVQQQQMKMLKKEQNQNNACLKGLSTNNINNANQLPPTPTSNNQNLQNASSNTSSSNIAKSKKVLPRGLLSQLNSNYAETVTYSKKISANQSSFHQPSSRNTIRDKSPISTKNRDNSRKRLQDSFGQAQQQVQMNSNIGIPPKSKQALGLRDQHQNFQSLQNQENQAQI</sequence>
<feature type="compositionally biased region" description="Basic and acidic residues" evidence="8">
    <location>
        <begin position="1294"/>
        <end position="1314"/>
    </location>
</feature>
<feature type="region of interest" description="Disordered" evidence="8">
    <location>
        <begin position="662"/>
        <end position="691"/>
    </location>
</feature>
<keyword evidence="4 6" id="KW-0067">ATP-binding</keyword>
<feature type="compositionally biased region" description="Low complexity" evidence="8">
    <location>
        <begin position="637"/>
        <end position="651"/>
    </location>
</feature>
<keyword evidence="6" id="KW-0505">Motor protein</keyword>
<evidence type="ECO:0000256" key="4">
    <source>
        <dbReference type="ARBA" id="ARBA00022840"/>
    </source>
</evidence>
<dbReference type="KEGG" id="tet:TTHERM_00494380"/>
<evidence type="ECO:0000256" key="1">
    <source>
        <dbReference type="ARBA" id="ARBA00004496"/>
    </source>
</evidence>
<proteinExistence type="inferred from homology"/>
<feature type="coiled-coil region" evidence="7">
    <location>
        <begin position="1093"/>
        <end position="1120"/>
    </location>
</feature>
<dbReference type="InterPro" id="IPR027640">
    <property type="entry name" value="Kinesin-like_fam"/>
</dbReference>
<dbReference type="InterPro" id="IPR001752">
    <property type="entry name" value="Kinesin_motor_dom"/>
</dbReference>
<feature type="domain" description="Kinesin motor" evidence="9">
    <location>
        <begin position="17"/>
        <end position="389"/>
    </location>
</feature>
<dbReference type="InterPro" id="IPR019821">
    <property type="entry name" value="Kinesin_motor_CS"/>
</dbReference>
<keyword evidence="5 7" id="KW-0175">Coiled coil</keyword>
<dbReference type="Pfam" id="PF00225">
    <property type="entry name" value="Kinesin"/>
    <property type="match status" value="1"/>
</dbReference>
<feature type="compositionally biased region" description="Low complexity" evidence="8">
    <location>
        <begin position="662"/>
        <end position="679"/>
    </location>
</feature>
<dbReference type="PRINTS" id="PR00380">
    <property type="entry name" value="KINESINHEAVY"/>
</dbReference>
<feature type="compositionally biased region" description="Low complexity" evidence="8">
    <location>
        <begin position="1182"/>
        <end position="1200"/>
    </location>
</feature>
<dbReference type="GO" id="GO:0051231">
    <property type="term" value="P:spindle elongation"/>
    <property type="evidence" value="ECO:0007669"/>
    <property type="project" value="TreeGrafter"/>
</dbReference>
<evidence type="ECO:0000256" key="3">
    <source>
        <dbReference type="ARBA" id="ARBA00022741"/>
    </source>
</evidence>
<comment type="subcellular location">
    <subcellularLocation>
        <location evidence="1">Cytoplasm</location>
    </subcellularLocation>
</comment>
<dbReference type="eggNOG" id="KOG0242">
    <property type="taxonomic scope" value="Eukaryota"/>
</dbReference>
<feature type="region of interest" description="Disordered" evidence="8">
    <location>
        <begin position="1281"/>
        <end position="1318"/>
    </location>
</feature>
<feature type="region of interest" description="Disordered" evidence="8">
    <location>
        <begin position="731"/>
        <end position="753"/>
    </location>
</feature>